<evidence type="ECO:0000313" key="1">
    <source>
        <dbReference type="EMBL" id="CUH76579.1"/>
    </source>
</evidence>
<keyword evidence="2" id="KW-1185">Reference proteome</keyword>
<gene>
    <name evidence="1" type="ORF">TRN7648_01009</name>
</gene>
<accession>A0A0P1G435</accession>
<dbReference type="AlphaFoldDB" id="A0A0P1G435"/>
<proteinExistence type="predicted"/>
<dbReference type="Pfam" id="PF20044">
    <property type="entry name" value="DUF6446"/>
    <property type="match status" value="1"/>
</dbReference>
<name>A0A0P1G435_9RHOB</name>
<protein>
    <recommendedName>
        <fullName evidence="3">Histidine kinase</fullName>
    </recommendedName>
</protein>
<sequence>MAFTIISAFAVGFGVYYTQVYAFYSQIEGNGTTDVMLTPVGGGAPEVIAYSDFQAIDRESSPLAYRACFTTTQSLAMLTETFEMYERAVPRISPAWFECFDAQAAGDAIEADKAVVFTGQRNIEFGIDRVVAITEDGRGYIWQEINECGDKAYDGSPLGEDCPER</sequence>
<dbReference type="STRING" id="441103.TRN7648_01009"/>
<reference evidence="1 2" key="1">
    <citation type="submission" date="2015-09" db="EMBL/GenBank/DDBJ databases">
        <authorList>
            <consortium name="Swine Surveillance"/>
        </authorList>
    </citation>
    <scope>NUCLEOTIDE SEQUENCE [LARGE SCALE GENOMIC DNA]</scope>
    <source>
        <strain evidence="1 2">CECT 7648</strain>
    </source>
</reference>
<organism evidence="1 2">
    <name type="scientific">Tropicibacter naphthalenivorans</name>
    <dbReference type="NCBI Taxonomy" id="441103"/>
    <lineage>
        <taxon>Bacteria</taxon>
        <taxon>Pseudomonadati</taxon>
        <taxon>Pseudomonadota</taxon>
        <taxon>Alphaproteobacteria</taxon>
        <taxon>Rhodobacterales</taxon>
        <taxon>Roseobacteraceae</taxon>
        <taxon>Tropicibacter</taxon>
    </lineage>
</organism>
<dbReference type="EMBL" id="CYSE01000002">
    <property type="protein sequence ID" value="CUH76579.1"/>
    <property type="molecule type" value="Genomic_DNA"/>
</dbReference>
<evidence type="ECO:0008006" key="3">
    <source>
        <dbReference type="Google" id="ProtNLM"/>
    </source>
</evidence>
<dbReference type="Proteomes" id="UP000054935">
    <property type="component" value="Unassembled WGS sequence"/>
</dbReference>
<dbReference type="InterPro" id="IPR045616">
    <property type="entry name" value="DUF6446"/>
</dbReference>
<evidence type="ECO:0000313" key="2">
    <source>
        <dbReference type="Proteomes" id="UP000054935"/>
    </source>
</evidence>